<feature type="transmembrane region" description="Helical" evidence="1">
    <location>
        <begin position="97"/>
        <end position="122"/>
    </location>
</feature>
<organism evidence="2 3">
    <name type="scientific">Candidatus Wildermuthbacteria bacterium RIFCSPLOWO2_02_FULL_47_9c</name>
    <dbReference type="NCBI Taxonomy" id="1802466"/>
    <lineage>
        <taxon>Bacteria</taxon>
        <taxon>Candidatus Wildermuthiibacteriota</taxon>
    </lineage>
</organism>
<keyword evidence="1" id="KW-0812">Transmembrane</keyword>
<feature type="transmembrane region" description="Helical" evidence="1">
    <location>
        <begin position="7"/>
        <end position="33"/>
    </location>
</feature>
<protein>
    <submittedName>
        <fullName evidence="2">Uncharacterized protein</fullName>
    </submittedName>
</protein>
<comment type="caution">
    <text evidence="2">The sequence shown here is derived from an EMBL/GenBank/DDBJ whole genome shotgun (WGS) entry which is preliminary data.</text>
</comment>
<feature type="transmembrane region" description="Helical" evidence="1">
    <location>
        <begin position="39"/>
        <end position="58"/>
    </location>
</feature>
<proteinExistence type="predicted"/>
<sequence>MKILPILIELLILGGGLYFLITTLGEMAGYYTIGEGYGWVQLLFWVMLILNSLFYILIRIGIETKQKFLFFVPVVIYLFVMILGPGAWFSGPFLQGFLALGIVGLLFVVLPILTVLALRYLFLKLLATKKHRSA</sequence>
<evidence type="ECO:0000313" key="3">
    <source>
        <dbReference type="Proteomes" id="UP000178222"/>
    </source>
</evidence>
<name>A0A1G2RW84_9BACT</name>
<gene>
    <name evidence="2" type="ORF">A3J30_03635</name>
</gene>
<accession>A0A1G2RW84</accession>
<reference evidence="2 3" key="1">
    <citation type="journal article" date="2016" name="Nat. Commun.">
        <title>Thousands of microbial genomes shed light on interconnected biogeochemical processes in an aquifer system.</title>
        <authorList>
            <person name="Anantharaman K."/>
            <person name="Brown C.T."/>
            <person name="Hug L.A."/>
            <person name="Sharon I."/>
            <person name="Castelle C.J."/>
            <person name="Probst A.J."/>
            <person name="Thomas B.C."/>
            <person name="Singh A."/>
            <person name="Wilkins M.J."/>
            <person name="Karaoz U."/>
            <person name="Brodie E.L."/>
            <person name="Williams K.H."/>
            <person name="Hubbard S.S."/>
            <person name="Banfield J.F."/>
        </authorList>
    </citation>
    <scope>NUCLEOTIDE SEQUENCE [LARGE SCALE GENOMIC DNA]</scope>
</reference>
<evidence type="ECO:0000313" key="2">
    <source>
        <dbReference type="EMBL" id="OHA76689.1"/>
    </source>
</evidence>
<keyword evidence="1" id="KW-1133">Transmembrane helix</keyword>
<evidence type="ECO:0000256" key="1">
    <source>
        <dbReference type="SAM" id="Phobius"/>
    </source>
</evidence>
<feature type="transmembrane region" description="Helical" evidence="1">
    <location>
        <begin position="70"/>
        <end position="91"/>
    </location>
</feature>
<keyword evidence="1" id="KW-0472">Membrane</keyword>
<dbReference type="Proteomes" id="UP000178222">
    <property type="component" value="Unassembled WGS sequence"/>
</dbReference>
<dbReference type="EMBL" id="MHUL01000029">
    <property type="protein sequence ID" value="OHA76689.1"/>
    <property type="molecule type" value="Genomic_DNA"/>
</dbReference>
<dbReference type="AlphaFoldDB" id="A0A1G2RW84"/>